<feature type="domain" description="CAAX prenyl protease 2/Lysostaphin resistance protein A-like" evidence="2">
    <location>
        <begin position="105"/>
        <end position="195"/>
    </location>
</feature>
<feature type="transmembrane region" description="Helical" evidence="1">
    <location>
        <begin position="159"/>
        <end position="178"/>
    </location>
</feature>
<dbReference type="Proteomes" id="UP001164718">
    <property type="component" value="Chromosome"/>
</dbReference>
<keyword evidence="4" id="KW-1185">Reference proteome</keyword>
<feature type="transmembrane region" description="Helical" evidence="1">
    <location>
        <begin position="7"/>
        <end position="25"/>
    </location>
</feature>
<name>A0A9E8RXC7_9BACI</name>
<keyword evidence="1" id="KW-0472">Membrane</keyword>
<protein>
    <submittedName>
        <fullName evidence="3">CPBP family intramembrane metalloprotease</fullName>
    </submittedName>
</protein>
<keyword evidence="1" id="KW-1133">Transmembrane helix</keyword>
<keyword evidence="1" id="KW-0812">Transmembrane</keyword>
<evidence type="ECO:0000256" key="1">
    <source>
        <dbReference type="SAM" id="Phobius"/>
    </source>
</evidence>
<gene>
    <name evidence="3" type="ORF">OE104_07485</name>
</gene>
<reference evidence="3" key="1">
    <citation type="submission" date="2022-09" db="EMBL/GenBank/DDBJ databases">
        <title>Complete Genomes of Fervidibacillus albus and Fervidibacillus halotolerans isolated from tidal flat sediments.</title>
        <authorList>
            <person name="Kwon K.K."/>
            <person name="Yang S.-H."/>
            <person name="Park M.J."/>
            <person name="Oh H.-M."/>
        </authorList>
    </citation>
    <scope>NUCLEOTIDE SEQUENCE</scope>
    <source>
        <strain evidence="3">MEBiC13591</strain>
    </source>
</reference>
<dbReference type="GO" id="GO:0008237">
    <property type="term" value="F:metallopeptidase activity"/>
    <property type="evidence" value="ECO:0007669"/>
    <property type="project" value="UniProtKB-KW"/>
</dbReference>
<keyword evidence="3" id="KW-0378">Hydrolase</keyword>
<dbReference type="EMBL" id="CP106878">
    <property type="protein sequence ID" value="WAA11129.1"/>
    <property type="molecule type" value="Genomic_DNA"/>
</dbReference>
<proteinExistence type="predicted"/>
<feature type="transmembrane region" description="Helical" evidence="1">
    <location>
        <begin position="132"/>
        <end position="153"/>
    </location>
</feature>
<feature type="transmembrane region" description="Helical" evidence="1">
    <location>
        <begin position="185"/>
        <end position="203"/>
    </location>
</feature>
<feature type="transmembrane region" description="Helical" evidence="1">
    <location>
        <begin position="60"/>
        <end position="79"/>
    </location>
</feature>
<evidence type="ECO:0000259" key="2">
    <source>
        <dbReference type="Pfam" id="PF02517"/>
    </source>
</evidence>
<keyword evidence="3" id="KW-0645">Protease</keyword>
<dbReference type="AlphaFoldDB" id="A0A9E8RXC7"/>
<dbReference type="GO" id="GO:0004175">
    <property type="term" value="F:endopeptidase activity"/>
    <property type="evidence" value="ECO:0007669"/>
    <property type="project" value="UniProtKB-ARBA"/>
</dbReference>
<dbReference type="RefSeq" id="WP_275418952.1">
    <property type="nucleotide sequence ID" value="NZ_CP106878.1"/>
</dbReference>
<evidence type="ECO:0000313" key="3">
    <source>
        <dbReference type="EMBL" id="WAA11129.1"/>
    </source>
</evidence>
<dbReference type="InterPro" id="IPR003675">
    <property type="entry name" value="Rce1/LyrA-like_dom"/>
</dbReference>
<dbReference type="GO" id="GO:0080120">
    <property type="term" value="P:CAAX-box protein maturation"/>
    <property type="evidence" value="ECO:0007669"/>
    <property type="project" value="UniProtKB-ARBA"/>
</dbReference>
<keyword evidence="3" id="KW-0482">Metalloprotease</keyword>
<organism evidence="3 4">
    <name type="scientific">Fervidibacillus albus</name>
    <dbReference type="NCBI Taxonomy" id="2980026"/>
    <lineage>
        <taxon>Bacteria</taxon>
        <taxon>Bacillati</taxon>
        <taxon>Bacillota</taxon>
        <taxon>Bacilli</taxon>
        <taxon>Bacillales</taxon>
        <taxon>Bacillaceae</taxon>
        <taxon>Fervidibacillus</taxon>
    </lineage>
</organism>
<accession>A0A9E8RXC7</accession>
<dbReference type="Pfam" id="PF02517">
    <property type="entry name" value="Rce1-like"/>
    <property type="match status" value="1"/>
</dbReference>
<dbReference type="KEGG" id="faf:OE104_07485"/>
<sequence>MKSRSLDWKLLIGLVIAHLLFYFTFDQTSVFWYILTGTTLFLISYTMVNEDIEDELSVFSYLIFGFISGILLYSLFFIGNTSFDWLHLSTFQNQVISLYTKFSPDFIWHYIVLVLVIIPGEEIFWRGFVLKRLLHFLPSGTSIILSALLYASVYLYSGYFVLMLAAIVSGSIWGLLYVKKRSIPLVIISHLTFDLLLFLFLPII</sequence>
<feature type="transmembrane region" description="Helical" evidence="1">
    <location>
        <begin position="107"/>
        <end position="125"/>
    </location>
</feature>
<evidence type="ECO:0000313" key="4">
    <source>
        <dbReference type="Proteomes" id="UP001164718"/>
    </source>
</evidence>
<feature type="transmembrane region" description="Helical" evidence="1">
    <location>
        <begin position="31"/>
        <end position="48"/>
    </location>
</feature>